<accession>A0A1I7RQS4</accession>
<feature type="compositionally biased region" description="Polar residues" evidence="1">
    <location>
        <begin position="30"/>
        <end position="46"/>
    </location>
</feature>
<gene>
    <name evidence="2" type="ORF">BXYJ_LOCUS5760</name>
</gene>
<organism evidence="3 5">
    <name type="scientific">Bursaphelenchus xylophilus</name>
    <name type="common">Pinewood nematode worm</name>
    <name type="synonym">Aphelenchoides xylophilus</name>
    <dbReference type="NCBI Taxonomy" id="6326"/>
    <lineage>
        <taxon>Eukaryota</taxon>
        <taxon>Metazoa</taxon>
        <taxon>Ecdysozoa</taxon>
        <taxon>Nematoda</taxon>
        <taxon>Chromadorea</taxon>
        <taxon>Rhabditida</taxon>
        <taxon>Tylenchina</taxon>
        <taxon>Tylenchomorpha</taxon>
        <taxon>Aphelenchoidea</taxon>
        <taxon>Aphelenchoididae</taxon>
        <taxon>Bursaphelenchus</taxon>
    </lineage>
</organism>
<keyword evidence="4" id="KW-1185">Reference proteome</keyword>
<evidence type="ECO:0000313" key="4">
    <source>
        <dbReference type="Proteomes" id="UP000659654"/>
    </source>
</evidence>
<name>A0A1I7RQS4_BURXY</name>
<reference evidence="2" key="2">
    <citation type="submission" date="2020-09" db="EMBL/GenBank/DDBJ databases">
        <authorList>
            <person name="Kikuchi T."/>
        </authorList>
    </citation>
    <scope>NUCLEOTIDE SEQUENCE</scope>
    <source>
        <strain evidence="2">Ka4C1</strain>
    </source>
</reference>
<dbReference type="SMR" id="A0A1I7RQS4"/>
<reference evidence="5" key="1">
    <citation type="submission" date="2016-11" db="UniProtKB">
        <authorList>
            <consortium name="WormBaseParasite"/>
        </authorList>
    </citation>
    <scope>IDENTIFICATION</scope>
</reference>
<dbReference type="Proteomes" id="UP000659654">
    <property type="component" value="Unassembled WGS sequence"/>
</dbReference>
<proteinExistence type="predicted"/>
<sequence length="66" mass="7639">MLSRDPSGSPYQRLRSQSRIRHPPTPRPLRTSSFETPVKSPDSTGRSIKRKKMSATVTHLMEQYRQ</sequence>
<feature type="region of interest" description="Disordered" evidence="1">
    <location>
        <begin position="1"/>
        <end position="66"/>
    </location>
</feature>
<evidence type="ECO:0000313" key="3">
    <source>
        <dbReference type="Proteomes" id="UP000095284"/>
    </source>
</evidence>
<evidence type="ECO:0000313" key="2">
    <source>
        <dbReference type="EMBL" id="CAD5219601.1"/>
    </source>
</evidence>
<dbReference type="Proteomes" id="UP000582659">
    <property type="component" value="Unassembled WGS sequence"/>
</dbReference>
<protein>
    <submittedName>
        <fullName evidence="2">(pine wood nematode) hypothetical protein</fullName>
    </submittedName>
</protein>
<dbReference type="Proteomes" id="UP000095284">
    <property type="component" value="Unplaced"/>
</dbReference>
<dbReference type="AlphaFoldDB" id="A0A1I7RQS4"/>
<dbReference type="EMBL" id="CAJFCV020000003">
    <property type="protein sequence ID" value="CAG9105033.1"/>
    <property type="molecule type" value="Genomic_DNA"/>
</dbReference>
<dbReference type="WBParaSite" id="BXY_0306900.1">
    <property type="protein sequence ID" value="BXY_0306900.1"/>
    <property type="gene ID" value="BXY_0306900"/>
</dbReference>
<evidence type="ECO:0000313" key="5">
    <source>
        <dbReference type="WBParaSite" id="BXY_0306900.1"/>
    </source>
</evidence>
<evidence type="ECO:0000256" key="1">
    <source>
        <dbReference type="SAM" id="MobiDB-lite"/>
    </source>
</evidence>
<dbReference type="EMBL" id="CAJFDI010000003">
    <property type="protein sequence ID" value="CAD5219601.1"/>
    <property type="molecule type" value="Genomic_DNA"/>
</dbReference>